<dbReference type="Proteomes" id="UP000196158">
    <property type="component" value="Unassembled WGS sequence"/>
</dbReference>
<accession>A0A1X7R768</accession>
<evidence type="ECO:0000256" key="1">
    <source>
        <dbReference type="ARBA" id="ARBA00038211"/>
    </source>
</evidence>
<evidence type="ECO:0000313" key="3">
    <source>
        <dbReference type="Proteomes" id="UP000196158"/>
    </source>
</evidence>
<dbReference type="PANTHER" id="PTHR22603">
    <property type="entry name" value="CHOLINE/ETHANOALAMINE KINASE"/>
    <property type="match status" value="1"/>
</dbReference>
<dbReference type="GO" id="GO:0004103">
    <property type="term" value="F:choline kinase activity"/>
    <property type="evidence" value="ECO:0007669"/>
    <property type="project" value="TreeGrafter"/>
</dbReference>
<dbReference type="Gene3D" id="3.30.200.20">
    <property type="entry name" value="Phosphorylase Kinase, domain 1"/>
    <property type="match status" value="1"/>
</dbReference>
<protein>
    <submittedName>
        <fullName evidence="2">Similar to Saccharomyces cerevisiae YDR147W EKI1 Ethanolamine kinase</fullName>
    </submittedName>
</protein>
<dbReference type="EMBL" id="FXLY01000007">
    <property type="protein sequence ID" value="SMN21086.1"/>
    <property type="molecule type" value="Genomic_DNA"/>
</dbReference>
<dbReference type="Pfam" id="PF01633">
    <property type="entry name" value="Choline_kinase"/>
    <property type="match status" value="1"/>
</dbReference>
<dbReference type="GO" id="GO:0006646">
    <property type="term" value="P:phosphatidylethanolamine biosynthetic process"/>
    <property type="evidence" value="ECO:0007669"/>
    <property type="project" value="TreeGrafter"/>
</dbReference>
<keyword evidence="2" id="KW-0418">Kinase</keyword>
<dbReference type="InterPro" id="IPR011009">
    <property type="entry name" value="Kinase-like_dom_sf"/>
</dbReference>
<evidence type="ECO:0000313" key="2">
    <source>
        <dbReference type="EMBL" id="SMN21086.1"/>
    </source>
</evidence>
<dbReference type="PANTHER" id="PTHR22603:SF93">
    <property type="entry name" value="RE24176P"/>
    <property type="match status" value="1"/>
</dbReference>
<gene>
    <name evidence="2" type="ORF">KASA_0L01067G</name>
</gene>
<proteinExistence type="inferred from homology"/>
<dbReference type="GO" id="GO:0004305">
    <property type="term" value="F:ethanolamine kinase activity"/>
    <property type="evidence" value="ECO:0007669"/>
    <property type="project" value="TreeGrafter"/>
</dbReference>
<dbReference type="OrthoDB" id="10267235at2759"/>
<comment type="similarity">
    <text evidence="1">Belongs to the choline/ethanolamine kinase family.</text>
</comment>
<sequence length="403" mass="47453">MTNAATVYSNYQFNAQHPELLIPYLTNDSSSDKGITLSRIEGALTNVIYKAGLLDKEGRSTGENFLIRIYDTQNDSIVNRDDELNVLRRLPESFEMIKILFHFKNGRVEKFLDDYRAIRSDEMKLHYNLEKIAYRFKELHTLTELTVQEQQKYFANSNKINYNCFCWDKIFTWVDAIEKYTKWVNVSNSINIQVNFFCKDWNTLKSIIFRYKQWLTQNDSVSFQNMALCHNDTQHGNIMLERTADETSNIIFIDFEYGGVDTISFDLANFLTECMHDYETKESYICDPKKYPSQDQIKYFIEKYLKHLNKNEILQADIENLYNSVTKWRACSQLFWSVWAVLQSGTLNITTNDVIIDQTDRFEYLKFCQSKMSLFWNDMLKLGIANSDDCILDKIGTMDVDLI</sequence>
<dbReference type="SUPFAM" id="SSF56112">
    <property type="entry name" value="Protein kinase-like (PK-like)"/>
    <property type="match status" value="1"/>
</dbReference>
<dbReference type="STRING" id="1789683.A0A1X7R768"/>
<keyword evidence="3" id="KW-1185">Reference proteome</keyword>
<dbReference type="GO" id="GO:0005737">
    <property type="term" value="C:cytoplasm"/>
    <property type="evidence" value="ECO:0007669"/>
    <property type="project" value="TreeGrafter"/>
</dbReference>
<reference evidence="2 3" key="1">
    <citation type="submission" date="2017-04" db="EMBL/GenBank/DDBJ databases">
        <authorList>
            <person name="Afonso C.L."/>
            <person name="Miller P.J."/>
            <person name="Scott M.A."/>
            <person name="Spackman E."/>
            <person name="Goraichik I."/>
            <person name="Dimitrov K.M."/>
            <person name="Suarez D.L."/>
            <person name="Swayne D.E."/>
        </authorList>
    </citation>
    <scope>NUCLEOTIDE SEQUENCE [LARGE SCALE GENOMIC DNA]</scope>
</reference>
<organism evidence="2 3">
    <name type="scientific">Maudiozyma saulgeensis</name>
    <dbReference type="NCBI Taxonomy" id="1789683"/>
    <lineage>
        <taxon>Eukaryota</taxon>
        <taxon>Fungi</taxon>
        <taxon>Dikarya</taxon>
        <taxon>Ascomycota</taxon>
        <taxon>Saccharomycotina</taxon>
        <taxon>Saccharomycetes</taxon>
        <taxon>Saccharomycetales</taxon>
        <taxon>Saccharomycetaceae</taxon>
        <taxon>Maudiozyma</taxon>
    </lineage>
</organism>
<name>A0A1X7R768_9SACH</name>
<keyword evidence="2" id="KW-0808">Transferase</keyword>
<dbReference type="Gene3D" id="3.90.1200.10">
    <property type="match status" value="1"/>
</dbReference>
<dbReference type="AlphaFoldDB" id="A0A1X7R768"/>